<name>A0A1Y2KBD5_9PROT</name>
<dbReference type="Proteomes" id="UP000194003">
    <property type="component" value="Unassembled WGS sequence"/>
</dbReference>
<organism evidence="1 2">
    <name type="scientific">Magnetofaba australis IT-1</name>
    <dbReference type="NCBI Taxonomy" id="1434232"/>
    <lineage>
        <taxon>Bacteria</taxon>
        <taxon>Pseudomonadati</taxon>
        <taxon>Pseudomonadota</taxon>
        <taxon>Magnetococcia</taxon>
        <taxon>Magnetococcales</taxon>
        <taxon>Magnetococcaceae</taxon>
        <taxon>Magnetofaba</taxon>
    </lineage>
</organism>
<comment type="caution">
    <text evidence="1">The sequence shown here is derived from an EMBL/GenBank/DDBJ whole genome shotgun (WGS) entry which is preliminary data.</text>
</comment>
<dbReference type="EMBL" id="LVJN01000015">
    <property type="protein sequence ID" value="OSM07125.1"/>
    <property type="molecule type" value="Genomic_DNA"/>
</dbReference>
<dbReference type="AlphaFoldDB" id="A0A1Y2KBD5"/>
<dbReference type="InterPro" id="IPR016181">
    <property type="entry name" value="Acyl_CoA_acyltransferase"/>
</dbReference>
<gene>
    <name evidence="1" type="ORF">MAIT1_03963</name>
</gene>
<evidence type="ECO:0000313" key="1">
    <source>
        <dbReference type="EMBL" id="OSM07125.1"/>
    </source>
</evidence>
<proteinExistence type="predicted"/>
<evidence type="ECO:0000313" key="2">
    <source>
        <dbReference type="Proteomes" id="UP000194003"/>
    </source>
</evidence>
<keyword evidence="2" id="KW-1185">Reference proteome</keyword>
<dbReference type="SUPFAM" id="SSF55729">
    <property type="entry name" value="Acyl-CoA N-acyltransferases (Nat)"/>
    <property type="match status" value="1"/>
</dbReference>
<accession>A0A1Y2KBD5</accession>
<dbReference type="STRING" id="1434232.MAIT1_03963"/>
<sequence>MSIRPIVADDYPALRALCQRLNMRVIPEAEWRALLFGAMAQLPGVATPVSGWAGFRADGSAAGFLGSIPMRYRWRGQDIRAAAAHCWAVDEDSRHIALGLLSRFFRQPEIDLFLNTTANLESAKAFEAFGGHALPTGEAARGVLFWITGAAGFARAMARARGWSGAAAFGAGVAGVLAGPALKLAGVVRSQRAGEGSRGDSVAAQEILISQHRTPDARWDRLWMQVEANSGAHLLRVRDAANLRWQAQFALHDDTAQLLLAERAGAPVASALLLLRDDAQTGLRRMILADWLQADSDAVVTQRLLRAALAVSGERGAHLLEAPGLSPQRAQRFRQLAPFERAYARTPFYWKARDAALDEALRQTQAWDPTPLDGDAIF</sequence>
<protein>
    <submittedName>
        <fullName evidence="1">Uncharacterized protein</fullName>
    </submittedName>
</protein>
<reference evidence="1 2" key="1">
    <citation type="journal article" date="2016" name="BMC Genomics">
        <title>Combined genomic and structural analyses of a cultured magnetotactic bacterium reveals its niche adaptation to a dynamic environment.</title>
        <authorList>
            <person name="Araujo A.C."/>
            <person name="Morillo V."/>
            <person name="Cypriano J."/>
            <person name="Teixeira L.C."/>
            <person name="Leao P."/>
            <person name="Lyra S."/>
            <person name="Almeida L.G."/>
            <person name="Bazylinski D.A."/>
            <person name="Vasconcellos A.T."/>
            <person name="Abreu F."/>
            <person name="Lins U."/>
        </authorList>
    </citation>
    <scope>NUCLEOTIDE SEQUENCE [LARGE SCALE GENOMIC DNA]</scope>
    <source>
        <strain evidence="1 2">IT-1</strain>
    </source>
</reference>